<accession>A0ABR3JZH8</accession>
<evidence type="ECO:0008006" key="3">
    <source>
        <dbReference type="Google" id="ProtNLM"/>
    </source>
</evidence>
<dbReference type="PANTHER" id="PTHR32027">
    <property type="entry name" value="CYTOSINE DEAMINASE"/>
    <property type="match status" value="1"/>
</dbReference>
<dbReference type="Proteomes" id="UP001556367">
    <property type="component" value="Unassembled WGS sequence"/>
</dbReference>
<dbReference type="InterPro" id="IPR032466">
    <property type="entry name" value="Metal_Hydrolase"/>
</dbReference>
<comment type="caution">
    <text evidence="1">The sequence shown here is derived from an EMBL/GenBank/DDBJ whole genome shotgun (WGS) entry which is preliminary data.</text>
</comment>
<dbReference type="InterPro" id="IPR052349">
    <property type="entry name" value="Metallo-hydrolase_Enzymes"/>
</dbReference>
<dbReference type="Gene3D" id="3.20.20.140">
    <property type="entry name" value="Metal-dependent hydrolases"/>
    <property type="match status" value="1"/>
</dbReference>
<keyword evidence="2" id="KW-1185">Reference proteome</keyword>
<sequence>MSVANTAPSMPQHRASVIQKCKVVGEYMKRYGLHLLNVSCIVDEKSNLTHRTVVNSASTLNYLLEISARNPKTTNIILINARLPHPDPEKMDLLWSIECREGSVALISKQRHSISPIWWTGNNTHVVNCQGSLVLPSLCHPHVHLDKCFILGKCGRLQRGNFDEAMKLTGKAKASFPQSSSDLYSRGARLVTESLECGVTSMRAHIEVDTIVGLVCFETGLRLKEHFDGACEVQIAVFAQEPLFLSPTDNDPGPNFDILQTVASNSGVAVIGSAPYVEPTIKQAKQNIRLILELASMHGLHADFHLDYNIDSHTEPLIHEVIAQVRQLIGQWRSIDETAPQPRITIGHASRLQLFSPSEWRRLIADIGDLPISFVGLPQSDMYMLGGEGERKQPLGSPRSTLRVPSLARDYGLQVAMGVNNVDNPFTPQGSLDPLSLCTFGVAVFQAATTEDIEALALSVTSVAKTAVGLGRGHTQLFPSLSQPADFVILHDNQNIRSAILNPSYDRTTICAGRIVSQRRTHKWIKLARNEKDIGALSWYRHLRWLALLGLLPSYALFRYYKSK</sequence>
<dbReference type="PANTHER" id="PTHR32027:SF0">
    <property type="entry name" value="CYTOSINE DEAMINASE"/>
    <property type="match status" value="1"/>
</dbReference>
<proteinExistence type="predicted"/>
<reference evidence="2" key="1">
    <citation type="submission" date="2024-06" db="EMBL/GenBank/DDBJ databases">
        <title>Multi-omics analyses provide insights into the biosynthesis of the anticancer antibiotic pleurotin in Hohenbuehelia grisea.</title>
        <authorList>
            <person name="Weaver J.A."/>
            <person name="Alberti F."/>
        </authorList>
    </citation>
    <scope>NUCLEOTIDE SEQUENCE [LARGE SCALE GENOMIC DNA]</scope>
    <source>
        <strain evidence="2">T-177</strain>
    </source>
</reference>
<dbReference type="EMBL" id="JASNQZ010000001">
    <property type="protein sequence ID" value="KAL0961042.1"/>
    <property type="molecule type" value="Genomic_DNA"/>
</dbReference>
<name>A0ABR3JZH8_9AGAR</name>
<protein>
    <recommendedName>
        <fullName evidence="3">Metallo-dependent hydrolase</fullName>
    </recommendedName>
</protein>
<evidence type="ECO:0000313" key="1">
    <source>
        <dbReference type="EMBL" id="KAL0961042.1"/>
    </source>
</evidence>
<dbReference type="SUPFAM" id="SSF51556">
    <property type="entry name" value="Metallo-dependent hydrolases"/>
    <property type="match status" value="1"/>
</dbReference>
<evidence type="ECO:0000313" key="2">
    <source>
        <dbReference type="Proteomes" id="UP001556367"/>
    </source>
</evidence>
<organism evidence="1 2">
    <name type="scientific">Hohenbuehelia grisea</name>
    <dbReference type="NCBI Taxonomy" id="104357"/>
    <lineage>
        <taxon>Eukaryota</taxon>
        <taxon>Fungi</taxon>
        <taxon>Dikarya</taxon>
        <taxon>Basidiomycota</taxon>
        <taxon>Agaricomycotina</taxon>
        <taxon>Agaricomycetes</taxon>
        <taxon>Agaricomycetidae</taxon>
        <taxon>Agaricales</taxon>
        <taxon>Pleurotineae</taxon>
        <taxon>Pleurotaceae</taxon>
        <taxon>Hohenbuehelia</taxon>
    </lineage>
</organism>
<gene>
    <name evidence="1" type="ORF">HGRIS_006032</name>
</gene>